<name>A0A4P0Y4J2_KLEPN</name>
<gene>
    <name evidence="2" type="ORF">NCTC9183_03333</name>
</gene>
<dbReference type="AlphaFoldDB" id="A0A4P0Y4J2"/>
<organism evidence="2">
    <name type="scientific">Klebsiella pneumoniae</name>
    <dbReference type="NCBI Taxonomy" id="573"/>
    <lineage>
        <taxon>Bacteria</taxon>
        <taxon>Pseudomonadati</taxon>
        <taxon>Pseudomonadota</taxon>
        <taxon>Gammaproteobacteria</taxon>
        <taxon>Enterobacterales</taxon>
        <taxon>Enterobacteriaceae</taxon>
        <taxon>Klebsiella/Raoultella group</taxon>
        <taxon>Klebsiella</taxon>
        <taxon>Klebsiella pneumoniae complex</taxon>
    </lineage>
</organism>
<protein>
    <submittedName>
        <fullName evidence="2">Phage replication protein O</fullName>
    </submittedName>
</protein>
<sequence length="156" mass="18276">MADLANGYTKIANEIQKLKPRLRMSGREWQCLEAVIWLTYGWNKKQDRVTNTVIAELTDLGESHISDTIKSLAERKIIFAHKQGVMKIVGINTELSEWILDKPKTGKLFRNREKCYRKRENLSRKRETPNTRTRTRTIVKDLLRLGILKNPETRKL</sequence>
<dbReference type="InterPro" id="IPR036388">
    <property type="entry name" value="WH-like_DNA-bd_sf"/>
</dbReference>
<feature type="domain" description="Bacteriophage lambda Replication protein O N-terminal" evidence="1">
    <location>
        <begin position="1"/>
        <end position="98"/>
    </location>
</feature>
<dbReference type="InterPro" id="IPR006497">
    <property type="entry name" value="Phage_lambda_VrpO_N"/>
</dbReference>
<dbReference type="GO" id="GO:0006260">
    <property type="term" value="P:DNA replication"/>
    <property type="evidence" value="ECO:0007669"/>
    <property type="project" value="InterPro"/>
</dbReference>
<accession>A0A4P0Y4J2</accession>
<evidence type="ECO:0000259" key="1">
    <source>
        <dbReference type="Pfam" id="PF04492"/>
    </source>
</evidence>
<reference evidence="2" key="1">
    <citation type="submission" date="2019-04" db="EMBL/GenBank/DDBJ databases">
        <authorList>
            <consortium name="Pathogen Informatics"/>
        </authorList>
    </citation>
    <scope>NUCLEOTIDE SEQUENCE</scope>
    <source>
        <strain evidence="2">NCTC9183</strain>
    </source>
</reference>
<dbReference type="EMBL" id="CABDVL010000003">
    <property type="protein sequence ID" value="VTM55049.1"/>
    <property type="molecule type" value="Genomic_DNA"/>
</dbReference>
<evidence type="ECO:0000313" key="2">
    <source>
        <dbReference type="EMBL" id="VTM55049.1"/>
    </source>
</evidence>
<dbReference type="NCBIfam" id="TIGR01610">
    <property type="entry name" value="phage_O_Nterm"/>
    <property type="match status" value="1"/>
</dbReference>
<dbReference type="Proteomes" id="UP000507695">
    <property type="component" value="Unassembled WGS sequence"/>
</dbReference>
<dbReference type="Pfam" id="PF04492">
    <property type="entry name" value="Phage_rep_O"/>
    <property type="match status" value="1"/>
</dbReference>
<proteinExistence type="predicted"/>
<dbReference type="Gene3D" id="1.10.10.10">
    <property type="entry name" value="Winged helix-like DNA-binding domain superfamily/Winged helix DNA-binding domain"/>
    <property type="match status" value="1"/>
</dbReference>